<evidence type="ECO:0000259" key="4">
    <source>
        <dbReference type="Pfam" id="PF14383"/>
    </source>
</evidence>
<keyword evidence="6" id="KW-1185">Reference proteome</keyword>
<dbReference type="InterPro" id="IPR025486">
    <property type="entry name" value="DUF4378"/>
</dbReference>
<feature type="region of interest" description="Disordered" evidence="1">
    <location>
        <begin position="279"/>
        <end position="320"/>
    </location>
</feature>
<comment type="caution">
    <text evidence="5">The sequence shown here is derived from an EMBL/GenBank/DDBJ whole genome shotgun (WGS) entry which is preliminary data.</text>
</comment>
<feature type="compositionally biased region" description="Basic and acidic residues" evidence="1">
    <location>
        <begin position="415"/>
        <end position="427"/>
    </location>
</feature>
<evidence type="ECO:0000313" key="5">
    <source>
        <dbReference type="EMBL" id="CAD6210669.1"/>
    </source>
</evidence>
<sequence>MASIARGRSRRRQGDGSSDRNAAHSTVPNPDHQGVVSSRKQATYPGMLSDSVFADVNRQSKSRKASAVPMKILIDEEFSNDVNARHISPGAVGRLMGLDSLPSSGIHNQHRHTQSPAPKTSPGSFHAQNGLHEDIPHRSSADTIDVFEVTEAAKTKMHRSPRSKIGNTTSRSDKVDSADIDIIRQKFMDAKRLSTDESLQMSEEFNETLDALVSNRDILLEFLQKFDPAVRRDLHNHGSPSSAANCITILKPSRRNHFIDMDNIYPQEKGTESIFNEQKEVKHSLRKPYSNVPLQSRKEDSCSLRQKLSRSSHQENTGKRGCPTRIVVLKPNFEKPHDIEEALPLHHKIPHSDYRSHKECPEVGRWTPYTEDYMSQVPLGDSETLSRMGKGSREIAREITKQMRAARCGSRKHAVKPEIRTPASDERSQFLPSVTKLKTPEAIHRYSEPCDAWASSSLNSSPTYLTETSVSKEAKKHLSNRWKTHQCQHQETDSDSFSTLGDMLSLSDQNASKVAAHKMTSRKCPKTGVQSDRMQSSCIYPLGISSNDGWRDTATSKLTRSKSLPSSFIRGVQKSNNRKRTGSVTYNEFSMLKDVLKVGPHYSEHACRSRQRQSLSRDSTIHGDESDLMSTDNEEKMAVEREIHVNYEEPINGTAVTETSGQSQRPANLDHELDAVGILDTSSAIPVSNKRPLSPAGQNQQMLKMTTTALDNCLLVPSLDDLMAKHEQVEYHEADDYPATYDPQIESDSPEEINHHLGDDNQTLCIPPNESESPANSNKDDQQSPVSVLESSMDAEDVYSGDFEKISADLQELRLQLRLLKRETTDTGDDNELFILSDDEAARQSLPEMEESHSFRNMDERDFSYVFDMLVALGIHAPNEDELIDNCYLLECPAGLDLFDDLEKKYSSLILWPQHERKLLFDITNAVLGDIITSVMNSCSKRLMVRCSPGWNEEEFAELVWKRVVQVQQEIEFNQEALLLSVEWVGSEDGTNLVGCDIGSMLQDDLLEEIVADFLGVTKSAKLRG</sequence>
<feature type="compositionally biased region" description="Basic and acidic residues" evidence="1">
    <location>
        <begin position="131"/>
        <end position="140"/>
    </location>
</feature>
<dbReference type="InterPro" id="IPR032795">
    <property type="entry name" value="DUF3741-assoc"/>
</dbReference>
<proteinExistence type="predicted"/>
<feature type="domain" description="DUF3741" evidence="4">
    <location>
        <begin position="88"/>
        <end position="106"/>
    </location>
</feature>
<feature type="compositionally biased region" description="Basic and acidic residues" evidence="1">
    <location>
        <begin position="12"/>
        <end position="22"/>
    </location>
</feature>
<evidence type="ECO:0000259" key="2">
    <source>
        <dbReference type="Pfam" id="PF12552"/>
    </source>
</evidence>
<feature type="compositionally biased region" description="Polar residues" evidence="1">
    <location>
        <begin position="114"/>
        <end position="127"/>
    </location>
</feature>
<feature type="region of interest" description="Disordered" evidence="1">
    <location>
        <begin position="604"/>
        <end position="630"/>
    </location>
</feature>
<dbReference type="Pfam" id="PF14383">
    <property type="entry name" value="VARLMGL"/>
    <property type="match status" value="1"/>
</dbReference>
<accession>A0A811MTM3</accession>
<feature type="region of interest" description="Disordered" evidence="1">
    <location>
        <begin position="408"/>
        <end position="427"/>
    </location>
</feature>
<feature type="region of interest" description="Disordered" evidence="1">
    <location>
        <begin position="100"/>
        <end position="142"/>
    </location>
</feature>
<name>A0A811MTM3_9POAL</name>
<dbReference type="InterPro" id="IPR022212">
    <property type="entry name" value="DUF3741"/>
</dbReference>
<dbReference type="EMBL" id="CAJGYO010000002">
    <property type="protein sequence ID" value="CAD6210669.1"/>
    <property type="molecule type" value="Genomic_DNA"/>
</dbReference>
<feature type="domain" description="DUF4378" evidence="3">
    <location>
        <begin position="862"/>
        <end position="1009"/>
    </location>
</feature>
<evidence type="ECO:0000256" key="1">
    <source>
        <dbReference type="SAM" id="MobiDB-lite"/>
    </source>
</evidence>
<dbReference type="PANTHER" id="PTHR46836">
    <property type="entry name" value="AFADIN"/>
    <property type="match status" value="1"/>
</dbReference>
<protein>
    <recommendedName>
        <fullName evidence="7">DUF4378 domain-containing protein</fullName>
    </recommendedName>
</protein>
<dbReference type="OrthoDB" id="1925259at2759"/>
<feature type="region of interest" description="Disordered" evidence="1">
    <location>
        <begin position="1"/>
        <end position="42"/>
    </location>
</feature>
<feature type="region of interest" description="Disordered" evidence="1">
    <location>
        <begin position="739"/>
        <end position="792"/>
    </location>
</feature>
<dbReference type="PANTHER" id="PTHR46836:SF8">
    <property type="entry name" value="AFADIN"/>
    <property type="match status" value="1"/>
</dbReference>
<dbReference type="Pfam" id="PF12552">
    <property type="entry name" value="DUF3741"/>
    <property type="match status" value="1"/>
</dbReference>
<dbReference type="AlphaFoldDB" id="A0A811MTM3"/>
<evidence type="ECO:0008006" key="7">
    <source>
        <dbReference type="Google" id="ProtNLM"/>
    </source>
</evidence>
<feature type="compositionally biased region" description="Polar residues" evidence="1">
    <location>
        <begin position="760"/>
        <end position="790"/>
    </location>
</feature>
<dbReference type="Pfam" id="PF14309">
    <property type="entry name" value="DUF4378"/>
    <property type="match status" value="1"/>
</dbReference>
<dbReference type="Proteomes" id="UP000604825">
    <property type="component" value="Unassembled WGS sequence"/>
</dbReference>
<feature type="domain" description="DUF3741" evidence="2">
    <location>
        <begin position="184"/>
        <end position="225"/>
    </location>
</feature>
<evidence type="ECO:0000259" key="3">
    <source>
        <dbReference type="Pfam" id="PF14309"/>
    </source>
</evidence>
<organism evidence="5 6">
    <name type="scientific">Miscanthus lutarioriparius</name>
    <dbReference type="NCBI Taxonomy" id="422564"/>
    <lineage>
        <taxon>Eukaryota</taxon>
        <taxon>Viridiplantae</taxon>
        <taxon>Streptophyta</taxon>
        <taxon>Embryophyta</taxon>
        <taxon>Tracheophyta</taxon>
        <taxon>Spermatophyta</taxon>
        <taxon>Magnoliopsida</taxon>
        <taxon>Liliopsida</taxon>
        <taxon>Poales</taxon>
        <taxon>Poaceae</taxon>
        <taxon>PACMAD clade</taxon>
        <taxon>Panicoideae</taxon>
        <taxon>Andropogonodae</taxon>
        <taxon>Andropogoneae</taxon>
        <taxon>Saccharinae</taxon>
        <taxon>Miscanthus</taxon>
    </lineage>
</organism>
<reference evidence="5" key="1">
    <citation type="submission" date="2020-10" db="EMBL/GenBank/DDBJ databases">
        <authorList>
            <person name="Han B."/>
            <person name="Lu T."/>
            <person name="Zhao Q."/>
            <person name="Huang X."/>
            <person name="Zhao Y."/>
        </authorList>
    </citation>
    <scope>NUCLEOTIDE SEQUENCE</scope>
</reference>
<gene>
    <name evidence="5" type="ORF">NCGR_LOCUS6725</name>
</gene>
<evidence type="ECO:0000313" key="6">
    <source>
        <dbReference type="Proteomes" id="UP000604825"/>
    </source>
</evidence>